<evidence type="ECO:0000313" key="2">
    <source>
        <dbReference type="Proteomes" id="UP001597546"/>
    </source>
</evidence>
<accession>A0ABW5TUK2</accession>
<comment type="caution">
    <text evidence="1">The sequence shown here is derived from an EMBL/GenBank/DDBJ whole genome shotgun (WGS) entry which is preliminary data.</text>
</comment>
<sequence>MINVLYPVLDLVKAYVQLIKDLKTIDWDKTTYYKNESVSIIALDLFKDMIHILAENSQLNSAIDMPKEKLSNLESFKLLLPELDLMLQNIENFKQSNIPQLYNELWLKQQHIRYAVFNQDLMQKQFYFPFLNYNMLALAKHYEFVEAELNTVIKVEVVGNAGGVWTIKKTVTGWDFTDMEEKTPNALIYIDQQIAWLLLTRGVNLIEANQYYQILGDRDLGSHVLKMNFGG</sequence>
<reference evidence="2" key="1">
    <citation type="journal article" date="2019" name="Int. J. Syst. Evol. Microbiol.">
        <title>The Global Catalogue of Microorganisms (GCM) 10K type strain sequencing project: providing services to taxonomists for standard genome sequencing and annotation.</title>
        <authorList>
            <consortium name="The Broad Institute Genomics Platform"/>
            <consortium name="The Broad Institute Genome Sequencing Center for Infectious Disease"/>
            <person name="Wu L."/>
            <person name="Ma J."/>
        </authorList>
    </citation>
    <scope>NUCLEOTIDE SEQUENCE [LARGE SCALE GENOMIC DNA]</scope>
    <source>
        <strain evidence="2">KCTC 42456</strain>
    </source>
</reference>
<proteinExistence type="predicted"/>
<evidence type="ECO:0000313" key="1">
    <source>
        <dbReference type="EMBL" id="MFD2732952.1"/>
    </source>
</evidence>
<name>A0ABW5TUK2_9SPHI</name>
<dbReference type="EMBL" id="JBHULV010000050">
    <property type="protein sequence ID" value="MFD2732952.1"/>
    <property type="molecule type" value="Genomic_DNA"/>
</dbReference>
<gene>
    <name evidence="1" type="ORF">ACFSSE_14675</name>
</gene>
<keyword evidence="2" id="KW-1185">Reference proteome</keyword>
<dbReference type="Proteomes" id="UP001597546">
    <property type="component" value="Unassembled WGS sequence"/>
</dbReference>
<protein>
    <submittedName>
        <fullName evidence="1">Uncharacterized protein</fullName>
    </submittedName>
</protein>
<dbReference type="RefSeq" id="WP_379047967.1">
    <property type="nucleotide sequence ID" value="NZ_JBHSKW010000069.1"/>
</dbReference>
<organism evidence="1 2">
    <name type="scientific">Pedobacter alpinus</name>
    <dbReference type="NCBI Taxonomy" id="1590643"/>
    <lineage>
        <taxon>Bacteria</taxon>
        <taxon>Pseudomonadati</taxon>
        <taxon>Bacteroidota</taxon>
        <taxon>Sphingobacteriia</taxon>
        <taxon>Sphingobacteriales</taxon>
        <taxon>Sphingobacteriaceae</taxon>
        <taxon>Pedobacter</taxon>
    </lineage>
</organism>